<dbReference type="GO" id="GO:0043752">
    <property type="term" value="F:adenosylcobinamide kinase activity"/>
    <property type="evidence" value="ECO:0007669"/>
    <property type="project" value="UniProtKB-EC"/>
</dbReference>
<dbReference type="PANTHER" id="PTHR34848:SF1">
    <property type="entry name" value="BIFUNCTIONAL ADENOSYLCOBALAMIN BIOSYNTHESIS PROTEIN COBU"/>
    <property type="match status" value="1"/>
</dbReference>
<evidence type="ECO:0000256" key="9">
    <source>
        <dbReference type="ARBA" id="ARBA00012523"/>
    </source>
</evidence>
<comment type="similarity">
    <text evidence="7">Belongs to the CobU/CobP family.</text>
</comment>
<dbReference type="Pfam" id="PF02283">
    <property type="entry name" value="CobU"/>
    <property type="match status" value="1"/>
</dbReference>
<comment type="function">
    <text evidence="4">Catalyzes ATP-dependent phosphorylation of adenosylcobinamide and addition of GMP to adenosylcobinamide phosphate.</text>
</comment>
<dbReference type="CDD" id="cd00544">
    <property type="entry name" value="CobU"/>
    <property type="match status" value="1"/>
</dbReference>
<keyword evidence="15 19" id="KW-0342">GTP-binding</keyword>
<evidence type="ECO:0000256" key="1">
    <source>
        <dbReference type="ARBA" id="ARBA00000312"/>
    </source>
</evidence>
<feature type="binding site" evidence="19">
    <location>
        <begin position="12"/>
        <end position="19"/>
    </location>
    <ligand>
        <name>GTP</name>
        <dbReference type="ChEBI" id="CHEBI:37565"/>
    </ligand>
</feature>
<comment type="catalytic activity">
    <reaction evidence="3">
        <text>adenosylcob(III)inamide + GTP = adenosylcob(III)inamide phosphate + GDP + H(+)</text>
        <dbReference type="Rhea" id="RHEA:15765"/>
        <dbReference type="ChEBI" id="CHEBI:2480"/>
        <dbReference type="ChEBI" id="CHEBI:15378"/>
        <dbReference type="ChEBI" id="CHEBI:37565"/>
        <dbReference type="ChEBI" id="CHEBI:58189"/>
        <dbReference type="ChEBI" id="CHEBI:58502"/>
        <dbReference type="EC" id="2.7.1.156"/>
    </reaction>
</comment>
<keyword evidence="13 20" id="KW-0418">Kinase</keyword>
<evidence type="ECO:0000256" key="17">
    <source>
        <dbReference type="ARBA" id="ARBA00030571"/>
    </source>
</evidence>
<sequence>MEKKQSLIFITGGVRSGKSSFAEKLAAEMAGQISGNLHYIAAGKRSDHEMDQRIKRHQEDRKKSGLNWKTWEEHNLASLSGAFSKSDIVLLDCLTTLLNQEFFQNGEEWRDPVFQVRTMDRIVSGVEEIARSAYSLIAVSNEIFHEPAGSTSMVLAYTRMLGKIHQRVAEKADTFYLVEAGIPLLLKGDEAP</sequence>
<dbReference type="PIRSF" id="PIRSF006135">
    <property type="entry name" value="CobU"/>
    <property type="match status" value="1"/>
</dbReference>
<dbReference type="Gene3D" id="3.40.50.300">
    <property type="entry name" value="P-loop containing nucleotide triphosphate hydrolases"/>
    <property type="match status" value="1"/>
</dbReference>
<dbReference type="GO" id="GO:0005524">
    <property type="term" value="F:ATP binding"/>
    <property type="evidence" value="ECO:0007669"/>
    <property type="project" value="UniProtKB-KW"/>
</dbReference>
<evidence type="ECO:0000256" key="16">
    <source>
        <dbReference type="ARBA" id="ARBA00029570"/>
    </source>
</evidence>
<feature type="binding site" evidence="19">
    <location>
        <position position="72"/>
    </location>
    <ligand>
        <name>GTP</name>
        <dbReference type="ChEBI" id="CHEBI:37565"/>
    </ligand>
</feature>
<comment type="catalytic activity">
    <reaction evidence="2">
        <text>adenosylcob(III)inamide phosphate + GTP + H(+) = adenosylcob(III)inamide-GDP + diphosphate</text>
        <dbReference type="Rhea" id="RHEA:22712"/>
        <dbReference type="ChEBI" id="CHEBI:15378"/>
        <dbReference type="ChEBI" id="CHEBI:33019"/>
        <dbReference type="ChEBI" id="CHEBI:37565"/>
        <dbReference type="ChEBI" id="CHEBI:58502"/>
        <dbReference type="ChEBI" id="CHEBI:60487"/>
        <dbReference type="EC" id="2.7.7.62"/>
    </reaction>
</comment>
<dbReference type="GO" id="GO:0005525">
    <property type="term" value="F:GTP binding"/>
    <property type="evidence" value="ECO:0007669"/>
    <property type="project" value="UniProtKB-KW"/>
</dbReference>
<dbReference type="InterPro" id="IPR003203">
    <property type="entry name" value="CobU/CobP"/>
</dbReference>
<comment type="pathway">
    <text evidence="5">Cofactor biosynthesis; adenosylcobalamin biosynthesis; adenosylcobalamin from cob(II)yrinate a,c-diamide: step 6/7.</text>
</comment>
<dbReference type="GO" id="GO:0008820">
    <property type="term" value="F:cobinamide phosphate guanylyltransferase activity"/>
    <property type="evidence" value="ECO:0007669"/>
    <property type="project" value="UniProtKB-EC"/>
</dbReference>
<name>A0A398B7G0_9BACI</name>
<comment type="caution">
    <text evidence="20">The sequence shown here is derived from an EMBL/GenBank/DDBJ whole genome shotgun (WGS) entry which is preliminary data.</text>
</comment>
<protein>
    <recommendedName>
        <fullName evidence="16">Adenosylcobinamide kinase</fullName>
        <ecNumber evidence="8">2.7.1.156</ecNumber>
        <ecNumber evidence="9">2.7.7.62</ecNumber>
    </recommendedName>
    <alternativeName>
        <fullName evidence="17">Adenosylcobinamide-phosphate guanylyltransferase</fullName>
    </alternativeName>
</protein>
<keyword evidence="11 20" id="KW-0808">Transferase</keyword>
<comment type="catalytic activity">
    <reaction evidence="1">
        <text>adenosylcob(III)inamide + ATP = adenosylcob(III)inamide phosphate + ADP + H(+)</text>
        <dbReference type="Rhea" id="RHEA:15769"/>
        <dbReference type="ChEBI" id="CHEBI:2480"/>
        <dbReference type="ChEBI" id="CHEBI:15378"/>
        <dbReference type="ChEBI" id="CHEBI:30616"/>
        <dbReference type="ChEBI" id="CHEBI:58502"/>
        <dbReference type="ChEBI" id="CHEBI:456216"/>
        <dbReference type="EC" id="2.7.1.156"/>
    </reaction>
</comment>
<dbReference type="RefSeq" id="WP_119112590.1">
    <property type="nucleotide sequence ID" value="NZ_CBCSEO010000002.1"/>
</dbReference>
<evidence type="ECO:0000256" key="4">
    <source>
        <dbReference type="ARBA" id="ARBA00003889"/>
    </source>
</evidence>
<keyword evidence="20" id="KW-0548">Nucleotidyltransferase</keyword>
<keyword evidence="14" id="KW-0067">ATP-binding</keyword>
<reference evidence="20 21" key="1">
    <citation type="submission" date="2018-08" db="EMBL/GenBank/DDBJ databases">
        <title>Bacillus jemisoniae sp. nov., Bacillus chryseoplanitiae sp. nov., Bacillus resnikiae sp. nov., and Bacillus frankliniae sp. nov., isolated from Viking spacecraft and associated surfaces.</title>
        <authorList>
            <person name="Seuylemezian A."/>
            <person name="Vaishampayan P."/>
        </authorList>
    </citation>
    <scope>NUCLEOTIDE SEQUENCE [LARGE SCALE GENOMIC DNA]</scope>
    <source>
        <strain evidence="20 21">JJ-247</strain>
    </source>
</reference>
<organism evidence="20 21">
    <name type="scientific">Mesobacillus zeae</name>
    <dbReference type="NCBI Taxonomy" id="1917180"/>
    <lineage>
        <taxon>Bacteria</taxon>
        <taxon>Bacillati</taxon>
        <taxon>Bacillota</taxon>
        <taxon>Bacilli</taxon>
        <taxon>Bacillales</taxon>
        <taxon>Bacillaceae</taxon>
        <taxon>Mesobacillus</taxon>
    </lineage>
</organism>
<dbReference type="SUPFAM" id="SSF52540">
    <property type="entry name" value="P-loop containing nucleoside triphosphate hydrolases"/>
    <property type="match status" value="1"/>
</dbReference>
<evidence type="ECO:0000256" key="18">
    <source>
        <dbReference type="PIRSR" id="PIRSR006135-1"/>
    </source>
</evidence>
<evidence type="ECO:0000256" key="12">
    <source>
        <dbReference type="ARBA" id="ARBA00022741"/>
    </source>
</evidence>
<keyword evidence="10" id="KW-0169">Cobalamin biosynthesis</keyword>
<feature type="binding site" evidence="19">
    <location>
        <position position="92"/>
    </location>
    <ligand>
        <name>GTP</name>
        <dbReference type="ChEBI" id="CHEBI:37565"/>
    </ligand>
</feature>
<gene>
    <name evidence="20" type="ORF">D1970_09350</name>
</gene>
<evidence type="ECO:0000256" key="5">
    <source>
        <dbReference type="ARBA" id="ARBA00004692"/>
    </source>
</evidence>
<dbReference type="Proteomes" id="UP000265816">
    <property type="component" value="Unassembled WGS sequence"/>
</dbReference>
<evidence type="ECO:0000256" key="15">
    <source>
        <dbReference type="ARBA" id="ARBA00023134"/>
    </source>
</evidence>
<dbReference type="AlphaFoldDB" id="A0A398B7G0"/>
<evidence type="ECO:0000256" key="10">
    <source>
        <dbReference type="ARBA" id="ARBA00022573"/>
    </source>
</evidence>
<dbReference type="GO" id="GO:0009236">
    <property type="term" value="P:cobalamin biosynthetic process"/>
    <property type="evidence" value="ECO:0007669"/>
    <property type="project" value="UniProtKB-UniPathway"/>
</dbReference>
<evidence type="ECO:0000256" key="19">
    <source>
        <dbReference type="PIRSR" id="PIRSR006135-2"/>
    </source>
</evidence>
<evidence type="ECO:0000256" key="2">
    <source>
        <dbReference type="ARBA" id="ARBA00000711"/>
    </source>
</evidence>
<evidence type="ECO:0000313" key="21">
    <source>
        <dbReference type="Proteomes" id="UP000265816"/>
    </source>
</evidence>
<dbReference type="UniPathway" id="UPA00148">
    <property type="reaction ID" value="UER00236"/>
</dbReference>
<dbReference type="OrthoDB" id="9799422at2"/>
<evidence type="ECO:0000256" key="7">
    <source>
        <dbReference type="ARBA" id="ARBA00007490"/>
    </source>
</evidence>
<keyword evidence="21" id="KW-1185">Reference proteome</keyword>
<dbReference type="EMBL" id="QWVT01000015">
    <property type="protein sequence ID" value="RID85737.1"/>
    <property type="molecule type" value="Genomic_DNA"/>
</dbReference>
<evidence type="ECO:0000256" key="11">
    <source>
        <dbReference type="ARBA" id="ARBA00022679"/>
    </source>
</evidence>
<dbReference type="PANTHER" id="PTHR34848">
    <property type="match status" value="1"/>
</dbReference>
<dbReference type="EC" id="2.7.7.62" evidence="9"/>
<evidence type="ECO:0000256" key="3">
    <source>
        <dbReference type="ARBA" id="ARBA00001522"/>
    </source>
</evidence>
<evidence type="ECO:0000256" key="6">
    <source>
        <dbReference type="ARBA" id="ARBA00005159"/>
    </source>
</evidence>
<keyword evidence="12 19" id="KW-0547">Nucleotide-binding</keyword>
<accession>A0A398B7G0</accession>
<evidence type="ECO:0000256" key="14">
    <source>
        <dbReference type="ARBA" id="ARBA00022840"/>
    </source>
</evidence>
<feature type="binding site" evidence="19">
    <location>
        <begin position="41"/>
        <end position="43"/>
    </location>
    <ligand>
        <name>GTP</name>
        <dbReference type="ChEBI" id="CHEBI:37565"/>
    </ligand>
</feature>
<comment type="pathway">
    <text evidence="6">Cofactor biosynthesis; adenosylcobalamin biosynthesis; adenosylcobalamin from cob(II)yrinate a,c-diamide: step 5/7.</text>
</comment>
<evidence type="ECO:0000313" key="20">
    <source>
        <dbReference type="EMBL" id="RID85737.1"/>
    </source>
</evidence>
<feature type="active site" description="GMP-histidine intermediate" evidence="18">
    <location>
        <position position="57"/>
    </location>
</feature>
<dbReference type="InterPro" id="IPR027417">
    <property type="entry name" value="P-loop_NTPase"/>
</dbReference>
<dbReference type="EC" id="2.7.1.156" evidence="8"/>
<evidence type="ECO:0000256" key="13">
    <source>
        <dbReference type="ARBA" id="ARBA00022777"/>
    </source>
</evidence>
<proteinExistence type="inferred from homology"/>
<evidence type="ECO:0000256" key="8">
    <source>
        <dbReference type="ARBA" id="ARBA00012016"/>
    </source>
</evidence>